<dbReference type="EMBL" id="AP018448">
    <property type="protein sequence ID" value="BBC29713.1"/>
    <property type="molecule type" value="Genomic_DNA"/>
</dbReference>
<evidence type="ECO:0008006" key="3">
    <source>
        <dbReference type="Google" id="ProtNLM"/>
    </source>
</evidence>
<sequence>MHSLSRNASRLLTDSASRYPERTAIVFGDDRITYEALDAAANRLANPARLARDPAW</sequence>
<dbReference type="Gene3D" id="3.40.50.980">
    <property type="match status" value="1"/>
</dbReference>
<organism evidence="1 2">
    <name type="scientific">Streptomyces graminofaciens</name>
    <dbReference type="NCBI Taxonomy" id="68212"/>
    <lineage>
        <taxon>Bacteria</taxon>
        <taxon>Bacillati</taxon>
        <taxon>Actinomycetota</taxon>
        <taxon>Actinomycetes</taxon>
        <taxon>Kitasatosporales</taxon>
        <taxon>Streptomycetaceae</taxon>
        <taxon>Streptomyces</taxon>
    </lineage>
</organism>
<keyword evidence="2" id="KW-1185">Reference proteome</keyword>
<dbReference type="Proteomes" id="UP001321542">
    <property type="component" value="Chromosome"/>
</dbReference>
<reference evidence="1 2" key="1">
    <citation type="journal article" date="2010" name="ChemBioChem">
        <title>Cloning and characterization of the biosynthetic gene cluster of 16-membered macrolide antibiotic FD-891: involvement of a dual functional cytochrome P450 monooxygenase catalyzing epoxidation and hydroxylation.</title>
        <authorList>
            <person name="Kudo F."/>
            <person name="Motegi A."/>
            <person name="Mizoue K."/>
            <person name="Eguchi T."/>
        </authorList>
    </citation>
    <scope>NUCLEOTIDE SEQUENCE [LARGE SCALE GENOMIC DNA]</scope>
    <source>
        <strain evidence="1 2">A-8890</strain>
    </source>
</reference>
<accession>A0ABN5VA20</accession>
<evidence type="ECO:0000313" key="2">
    <source>
        <dbReference type="Proteomes" id="UP001321542"/>
    </source>
</evidence>
<gene>
    <name evidence="1" type="ORF">SGFS_010070</name>
</gene>
<dbReference type="SUPFAM" id="SSF56801">
    <property type="entry name" value="Acetyl-CoA synthetase-like"/>
    <property type="match status" value="1"/>
</dbReference>
<proteinExistence type="predicted"/>
<reference evidence="1 2" key="2">
    <citation type="journal article" date="2023" name="ChemBioChem">
        <title>Acyltransferase Domain Exchange between Two Independent Type I Polyketide Synthases in the Same Producer Strain of Macrolide Antibiotics.</title>
        <authorList>
            <person name="Kudo F."/>
            <person name="Kishikawa K."/>
            <person name="Tsuboi K."/>
            <person name="Kido T."/>
            <person name="Usui T."/>
            <person name="Hashimoto J."/>
            <person name="Shin-Ya K."/>
            <person name="Miyanaga A."/>
            <person name="Eguchi T."/>
        </authorList>
    </citation>
    <scope>NUCLEOTIDE SEQUENCE [LARGE SCALE GENOMIC DNA]</scope>
    <source>
        <strain evidence="1 2">A-8890</strain>
    </source>
</reference>
<evidence type="ECO:0000313" key="1">
    <source>
        <dbReference type="EMBL" id="BBC29713.1"/>
    </source>
</evidence>
<protein>
    <recommendedName>
        <fullName evidence="3">Acyl-CoA synthetase</fullName>
    </recommendedName>
</protein>
<name>A0ABN5VA20_9ACTN</name>